<comment type="caution">
    <text evidence="1">The sequence shown here is derived from an EMBL/GenBank/DDBJ whole genome shotgun (WGS) entry which is preliminary data.</text>
</comment>
<accession>A0A495J7Y7</accession>
<dbReference type="Proteomes" id="UP000268007">
    <property type="component" value="Unassembled WGS sequence"/>
</dbReference>
<gene>
    <name evidence="1" type="ORF">BDD43_5368</name>
</gene>
<name>A0A495J7Y7_9SPHI</name>
<organism evidence="1 2">
    <name type="scientific">Mucilaginibacter gracilis</name>
    <dbReference type="NCBI Taxonomy" id="423350"/>
    <lineage>
        <taxon>Bacteria</taxon>
        <taxon>Pseudomonadati</taxon>
        <taxon>Bacteroidota</taxon>
        <taxon>Sphingobacteriia</taxon>
        <taxon>Sphingobacteriales</taxon>
        <taxon>Sphingobacteriaceae</taxon>
        <taxon>Mucilaginibacter</taxon>
    </lineage>
</organism>
<dbReference type="RefSeq" id="WP_162847171.1">
    <property type="nucleotide sequence ID" value="NZ_RBKU01000001.1"/>
</dbReference>
<keyword evidence="2" id="KW-1185">Reference proteome</keyword>
<sequence length="53" mass="5768">MKVKVTLPIGLMMVLFLGGATAQITVVKTYVVKLDMQATAHTFLYTYGTTAET</sequence>
<protein>
    <submittedName>
        <fullName evidence="1">Uncharacterized protein</fullName>
    </submittedName>
</protein>
<dbReference type="AlphaFoldDB" id="A0A495J7Y7"/>
<reference evidence="1 2" key="1">
    <citation type="submission" date="2018-10" db="EMBL/GenBank/DDBJ databases">
        <title>Genomic Encyclopedia of Archaeal and Bacterial Type Strains, Phase II (KMG-II): from individual species to whole genera.</title>
        <authorList>
            <person name="Goeker M."/>
        </authorList>
    </citation>
    <scope>NUCLEOTIDE SEQUENCE [LARGE SCALE GENOMIC DNA]</scope>
    <source>
        <strain evidence="1 2">DSM 18602</strain>
    </source>
</reference>
<evidence type="ECO:0000313" key="1">
    <source>
        <dbReference type="EMBL" id="RKR85110.1"/>
    </source>
</evidence>
<evidence type="ECO:0000313" key="2">
    <source>
        <dbReference type="Proteomes" id="UP000268007"/>
    </source>
</evidence>
<proteinExistence type="predicted"/>
<dbReference type="EMBL" id="RBKU01000001">
    <property type="protein sequence ID" value="RKR85110.1"/>
    <property type="molecule type" value="Genomic_DNA"/>
</dbReference>